<gene>
    <name evidence="2" type="ORF">CARN3_1046</name>
</gene>
<feature type="transmembrane region" description="Helical" evidence="1">
    <location>
        <begin position="27"/>
        <end position="45"/>
    </location>
</feature>
<feature type="transmembrane region" description="Helical" evidence="1">
    <location>
        <begin position="220"/>
        <end position="236"/>
    </location>
</feature>
<feature type="transmembrane region" description="Helical" evidence="1">
    <location>
        <begin position="242"/>
        <end position="259"/>
    </location>
</feature>
<feature type="transmembrane region" description="Helical" evidence="1">
    <location>
        <begin position="114"/>
        <end position="130"/>
    </location>
</feature>
<name>E6PYQ5_9ZZZZ</name>
<dbReference type="AlphaFoldDB" id="E6PYQ5"/>
<keyword evidence="1" id="KW-0472">Membrane</keyword>
<sequence length="456" mass="49422">MATALQLTNELGEISYDRPQTRRMARLFFATFWLIIFTGAIRKWVFPNLTALYLLQDVPITVAYIYALVTGLYARSLVLIGICILSVILVLQALLQIILIGLSPFTAAVGLHHYLYYLPMLIVFSVILDAKNRRDFIRWNLLLAIPMSVLGLAQSLSPSTAFVNRSSAGGAMIIPEGGISRGTGTFNFTAFYALWLGLAFALCVGEWLQPQGKRNIQNRLLLFSCTAALLIATLVSAERTAIGLMMVALVGGAIAAGLLGSTRPLVAISLILVLLPVGAGVTALISPAEFTSITNRITDSDNISDTKVRIRDMIIGFLEVDFNPIGAGIGMGVDAAHVGETGGYDATYNLSEMDITRTVMELGTFVGLLYAFVRIGFFAGMLLLAVYLVRKRCSPHVLPLALVLFVTGYGGDMTRNSTMTSTQLMLGCAFILGVFYFPDNDPAILASNEEIMMRTA</sequence>
<evidence type="ECO:0000313" key="2">
    <source>
        <dbReference type="EMBL" id="CBI00064.1"/>
    </source>
</evidence>
<feature type="transmembrane region" description="Helical" evidence="1">
    <location>
        <begin position="137"/>
        <end position="156"/>
    </location>
</feature>
<comment type="caution">
    <text evidence="2">The sequence shown here is derived from an EMBL/GenBank/DDBJ whole genome shotgun (WGS) entry which is preliminary data.</text>
</comment>
<organism evidence="2">
    <name type="scientific">mine drainage metagenome</name>
    <dbReference type="NCBI Taxonomy" id="410659"/>
    <lineage>
        <taxon>unclassified sequences</taxon>
        <taxon>metagenomes</taxon>
        <taxon>ecological metagenomes</taxon>
    </lineage>
</organism>
<evidence type="ECO:0008006" key="3">
    <source>
        <dbReference type="Google" id="ProtNLM"/>
    </source>
</evidence>
<evidence type="ECO:0000256" key="1">
    <source>
        <dbReference type="SAM" id="Phobius"/>
    </source>
</evidence>
<protein>
    <recommendedName>
        <fullName evidence="3">O-antigen ligase</fullName>
    </recommendedName>
</protein>
<dbReference type="EMBL" id="CABN01000086">
    <property type="protein sequence ID" value="CBI00064.1"/>
    <property type="molecule type" value="Genomic_DNA"/>
</dbReference>
<feature type="transmembrane region" description="Helical" evidence="1">
    <location>
        <begin position="266"/>
        <end position="285"/>
    </location>
</feature>
<feature type="transmembrane region" description="Helical" evidence="1">
    <location>
        <begin position="417"/>
        <end position="437"/>
    </location>
</feature>
<feature type="transmembrane region" description="Helical" evidence="1">
    <location>
        <begin position="368"/>
        <end position="389"/>
    </location>
</feature>
<keyword evidence="1" id="KW-0812">Transmembrane</keyword>
<feature type="transmembrane region" description="Helical" evidence="1">
    <location>
        <begin position="51"/>
        <end position="69"/>
    </location>
</feature>
<accession>E6PYQ5</accession>
<reference evidence="2" key="1">
    <citation type="submission" date="2009-10" db="EMBL/GenBank/DDBJ databases">
        <title>Diversity of trophic interactions inside an arsenic-rich microbial ecosystem.</title>
        <authorList>
            <person name="Bertin P.N."/>
            <person name="Heinrich-Salmeron A."/>
            <person name="Pelletier E."/>
            <person name="Goulhen-Chollet F."/>
            <person name="Arsene-Ploetze F."/>
            <person name="Gallien S."/>
            <person name="Calteau A."/>
            <person name="Vallenet D."/>
            <person name="Casiot C."/>
            <person name="Chane-Woon-Ming B."/>
            <person name="Giloteaux L."/>
            <person name="Barakat M."/>
            <person name="Bonnefoy V."/>
            <person name="Bruneel O."/>
            <person name="Chandler M."/>
            <person name="Cleiss J."/>
            <person name="Duran R."/>
            <person name="Elbaz-Poulichet F."/>
            <person name="Fonknechten N."/>
            <person name="Lauga B."/>
            <person name="Mornico D."/>
            <person name="Ortet P."/>
            <person name="Schaeffer C."/>
            <person name="Siguier P."/>
            <person name="Alexander Thil Smith A."/>
            <person name="Van Dorsselaer A."/>
            <person name="Weissenbach J."/>
            <person name="Medigue C."/>
            <person name="Le Paslier D."/>
        </authorList>
    </citation>
    <scope>NUCLEOTIDE SEQUENCE</scope>
</reference>
<feature type="transmembrane region" description="Helical" evidence="1">
    <location>
        <begin position="76"/>
        <end position="102"/>
    </location>
</feature>
<proteinExistence type="predicted"/>
<feature type="transmembrane region" description="Helical" evidence="1">
    <location>
        <begin position="190"/>
        <end position="208"/>
    </location>
</feature>
<keyword evidence="1" id="KW-1133">Transmembrane helix</keyword>
<feature type="transmembrane region" description="Helical" evidence="1">
    <location>
        <begin position="396"/>
        <end position="411"/>
    </location>
</feature>